<dbReference type="InterPro" id="IPR020449">
    <property type="entry name" value="Tscrpt_reg_AraC-type_HTH"/>
</dbReference>
<keyword evidence="5" id="KW-0812">Transmembrane</keyword>
<feature type="transmembrane region" description="Helical" evidence="5">
    <location>
        <begin position="68"/>
        <end position="88"/>
    </location>
</feature>
<dbReference type="RefSeq" id="WP_007090510.1">
    <property type="nucleotide sequence ID" value="NZ_CP004388.1"/>
</dbReference>
<dbReference type="GO" id="GO:0043565">
    <property type="term" value="F:sequence-specific DNA binding"/>
    <property type="evidence" value="ECO:0007669"/>
    <property type="project" value="InterPro"/>
</dbReference>
<dbReference type="PROSITE" id="PS00041">
    <property type="entry name" value="HTH_ARAC_FAMILY_1"/>
    <property type="match status" value="1"/>
</dbReference>
<sequence>MNDIYDYLDLFVAVAGIAQAAFLCLLLRSEGARALRANRWMMLFLAAVAFNLFEDVAEVFFSQQGYQVVEMIFIPANFLIAPAVYLYFREVSGVPSRQPWVHFVLAGVVLNLMAWSITNGMPISDDFQHSFTVPAAISSFCWFAIFAQAGTYVLLIWKVAHRYFRQAQEQLGVDRNAMRRWMGVILGGVSLIFLTALIGKIAAFFFVEDLAMSGTGVAFVLLLFALSYEIATQPVLFVMPDWPGEGEVDEEDLTQPVQGSANSAVVSVAPAASSARGGDAEPISRPLLDGDGVASALRRLDDIRKRGDLLLDPLVSLPKLARAVGLSPNQLSYVLNHHVGQNFFDYVNGARIEEARAVLIAEPERTILDVALSVGFNSKSTFNLAFKKLTGDTPSAVRANARAAAENRPSGLTPAGPAGPDEQGRTPDVAQ</sequence>
<feature type="transmembrane region" description="Helical" evidence="5">
    <location>
        <begin position="212"/>
        <end position="231"/>
    </location>
</feature>
<feature type="region of interest" description="Disordered" evidence="4">
    <location>
        <begin position="397"/>
        <end position="431"/>
    </location>
</feature>
<dbReference type="PANTHER" id="PTHR43280">
    <property type="entry name" value="ARAC-FAMILY TRANSCRIPTIONAL REGULATOR"/>
    <property type="match status" value="1"/>
</dbReference>
<keyword evidence="3" id="KW-0804">Transcription</keyword>
<feature type="transmembrane region" description="Helical" evidence="5">
    <location>
        <begin position="6"/>
        <end position="28"/>
    </location>
</feature>
<dbReference type="KEGG" id="txi:TH3_04305"/>
<proteinExistence type="predicted"/>
<feature type="compositionally biased region" description="Low complexity" evidence="4">
    <location>
        <begin position="397"/>
        <end position="408"/>
    </location>
</feature>
<evidence type="ECO:0000256" key="1">
    <source>
        <dbReference type="ARBA" id="ARBA00023015"/>
    </source>
</evidence>
<keyword evidence="1" id="KW-0805">Transcription regulation</keyword>
<evidence type="ECO:0000259" key="6">
    <source>
        <dbReference type="PROSITE" id="PS01124"/>
    </source>
</evidence>
<accession>A0AB72U9U0</accession>
<evidence type="ECO:0000256" key="5">
    <source>
        <dbReference type="SAM" id="Phobius"/>
    </source>
</evidence>
<protein>
    <submittedName>
        <fullName evidence="7">AraC family transcriptional regulator</fullName>
    </submittedName>
</protein>
<dbReference type="SMART" id="SM00342">
    <property type="entry name" value="HTH_ARAC"/>
    <property type="match status" value="1"/>
</dbReference>
<dbReference type="SUPFAM" id="SSF46689">
    <property type="entry name" value="Homeodomain-like"/>
    <property type="match status" value="1"/>
</dbReference>
<feature type="transmembrane region" description="Helical" evidence="5">
    <location>
        <begin position="100"/>
        <end position="117"/>
    </location>
</feature>
<feature type="transmembrane region" description="Helical" evidence="5">
    <location>
        <begin position="40"/>
        <end position="62"/>
    </location>
</feature>
<evidence type="ECO:0000313" key="7">
    <source>
        <dbReference type="EMBL" id="AJD50983.1"/>
    </source>
</evidence>
<dbReference type="Gene3D" id="1.10.10.60">
    <property type="entry name" value="Homeodomain-like"/>
    <property type="match status" value="2"/>
</dbReference>
<dbReference type="Proteomes" id="UP000007127">
    <property type="component" value="Chromosome"/>
</dbReference>
<dbReference type="PRINTS" id="PR00032">
    <property type="entry name" value="HTHARAC"/>
</dbReference>
<organism evidence="7 8">
    <name type="scientific">Thalassospira xiamenensis M-5 = DSM 17429</name>
    <dbReference type="NCBI Taxonomy" id="1123366"/>
    <lineage>
        <taxon>Bacteria</taxon>
        <taxon>Pseudomonadati</taxon>
        <taxon>Pseudomonadota</taxon>
        <taxon>Alphaproteobacteria</taxon>
        <taxon>Rhodospirillales</taxon>
        <taxon>Thalassospiraceae</taxon>
        <taxon>Thalassospira</taxon>
    </lineage>
</organism>
<evidence type="ECO:0000256" key="4">
    <source>
        <dbReference type="SAM" id="MobiDB-lite"/>
    </source>
</evidence>
<reference evidence="7 8" key="1">
    <citation type="journal article" date="2012" name="J. Bacteriol.">
        <title>Genome sequence of Thalassospira xiamenensis type strain M-5.</title>
        <authorList>
            <person name="Lai Q."/>
            <person name="Shao Z."/>
        </authorList>
    </citation>
    <scope>NUCLEOTIDE SEQUENCE [LARGE SCALE GENOMIC DNA]</scope>
    <source>
        <strain evidence="7 8">M-5</strain>
    </source>
</reference>
<feature type="transmembrane region" description="Helical" evidence="5">
    <location>
        <begin position="181"/>
        <end position="206"/>
    </location>
</feature>
<keyword evidence="5" id="KW-1133">Transmembrane helix</keyword>
<dbReference type="InterPro" id="IPR018060">
    <property type="entry name" value="HTH_AraC"/>
</dbReference>
<dbReference type="Pfam" id="PF12833">
    <property type="entry name" value="HTH_18"/>
    <property type="match status" value="1"/>
</dbReference>
<dbReference type="EMBL" id="CP004388">
    <property type="protein sequence ID" value="AJD50983.1"/>
    <property type="molecule type" value="Genomic_DNA"/>
</dbReference>
<name>A0AB72U9U0_9PROT</name>
<feature type="domain" description="HTH araC/xylS-type" evidence="6">
    <location>
        <begin position="294"/>
        <end position="400"/>
    </location>
</feature>
<dbReference type="InterPro" id="IPR018062">
    <property type="entry name" value="HTH_AraC-typ_CS"/>
</dbReference>
<dbReference type="AlphaFoldDB" id="A0AB72U9U0"/>
<evidence type="ECO:0000256" key="3">
    <source>
        <dbReference type="ARBA" id="ARBA00023163"/>
    </source>
</evidence>
<gene>
    <name evidence="7" type="ORF">TH3_04305</name>
</gene>
<dbReference type="PROSITE" id="PS01124">
    <property type="entry name" value="HTH_ARAC_FAMILY_2"/>
    <property type="match status" value="1"/>
</dbReference>
<dbReference type="GeneID" id="31926549"/>
<dbReference type="InterPro" id="IPR009057">
    <property type="entry name" value="Homeodomain-like_sf"/>
</dbReference>
<dbReference type="GO" id="GO:0003700">
    <property type="term" value="F:DNA-binding transcription factor activity"/>
    <property type="evidence" value="ECO:0007669"/>
    <property type="project" value="InterPro"/>
</dbReference>
<keyword evidence="2" id="KW-0238">DNA-binding</keyword>
<keyword evidence="5" id="KW-0472">Membrane</keyword>
<dbReference type="PANTHER" id="PTHR43280:SF29">
    <property type="entry name" value="ARAC-FAMILY TRANSCRIPTIONAL REGULATOR"/>
    <property type="match status" value="1"/>
</dbReference>
<evidence type="ECO:0000256" key="2">
    <source>
        <dbReference type="ARBA" id="ARBA00023125"/>
    </source>
</evidence>
<feature type="transmembrane region" description="Helical" evidence="5">
    <location>
        <begin position="137"/>
        <end position="160"/>
    </location>
</feature>
<evidence type="ECO:0000313" key="8">
    <source>
        <dbReference type="Proteomes" id="UP000007127"/>
    </source>
</evidence>